<dbReference type="SMART" id="SM00753">
    <property type="entry name" value="PAM"/>
    <property type="match status" value="1"/>
</dbReference>
<name>A0A0D7BUD7_9AGAR</name>
<evidence type="ECO:0000313" key="3">
    <source>
        <dbReference type="EMBL" id="KIY73855.1"/>
    </source>
</evidence>
<gene>
    <name evidence="3" type="ORF">CYLTODRAFT_472727</name>
</gene>
<dbReference type="GO" id="GO:0003690">
    <property type="term" value="F:double-stranded DNA binding"/>
    <property type="evidence" value="ECO:0007669"/>
    <property type="project" value="InterPro"/>
</dbReference>
<organism evidence="3 4">
    <name type="scientific">Cylindrobasidium torrendii FP15055 ss-10</name>
    <dbReference type="NCBI Taxonomy" id="1314674"/>
    <lineage>
        <taxon>Eukaryota</taxon>
        <taxon>Fungi</taxon>
        <taxon>Dikarya</taxon>
        <taxon>Basidiomycota</taxon>
        <taxon>Agaricomycotina</taxon>
        <taxon>Agaricomycetes</taxon>
        <taxon>Agaricomycetidae</taxon>
        <taxon>Agaricales</taxon>
        <taxon>Marasmiineae</taxon>
        <taxon>Physalacriaceae</taxon>
        <taxon>Cylindrobasidium</taxon>
    </lineage>
</organism>
<proteinExistence type="inferred from homology"/>
<dbReference type="GO" id="GO:0070390">
    <property type="term" value="C:transcription export complex 2"/>
    <property type="evidence" value="ECO:0007669"/>
    <property type="project" value="TreeGrafter"/>
</dbReference>
<dbReference type="AlphaFoldDB" id="A0A0D7BUD7"/>
<dbReference type="Gene3D" id="1.10.10.10">
    <property type="entry name" value="Winged helix-like DNA-binding domain superfamily/Winged helix DNA-binding domain"/>
    <property type="match status" value="1"/>
</dbReference>
<dbReference type="EMBL" id="KN880433">
    <property type="protein sequence ID" value="KIY73855.1"/>
    <property type="molecule type" value="Genomic_DNA"/>
</dbReference>
<comment type="similarity">
    <text evidence="1">Belongs to the CSN12 family.</text>
</comment>
<dbReference type="PANTHER" id="PTHR12732">
    <property type="entry name" value="UNCHARACTERIZED PROTEASOME COMPONENT REGION PCI-CONTAINING"/>
    <property type="match status" value="1"/>
</dbReference>
<dbReference type="Proteomes" id="UP000054007">
    <property type="component" value="Unassembled WGS sequence"/>
</dbReference>
<dbReference type="OrthoDB" id="10252687at2759"/>
<dbReference type="STRING" id="1314674.A0A0D7BUD7"/>
<dbReference type="PROSITE" id="PS50250">
    <property type="entry name" value="PCI"/>
    <property type="match status" value="1"/>
</dbReference>
<dbReference type="GO" id="GO:0003723">
    <property type="term" value="F:RNA binding"/>
    <property type="evidence" value="ECO:0007669"/>
    <property type="project" value="InterPro"/>
</dbReference>
<evidence type="ECO:0000313" key="4">
    <source>
        <dbReference type="Proteomes" id="UP000054007"/>
    </source>
</evidence>
<protein>
    <recommendedName>
        <fullName evidence="2">PCI domain-containing protein</fullName>
    </recommendedName>
</protein>
<dbReference type="InterPro" id="IPR036388">
    <property type="entry name" value="WH-like_DNA-bd_sf"/>
</dbReference>
<evidence type="ECO:0000259" key="2">
    <source>
        <dbReference type="PROSITE" id="PS50250"/>
    </source>
</evidence>
<accession>A0A0D7BUD7</accession>
<dbReference type="InterPro" id="IPR045114">
    <property type="entry name" value="Csn12-like"/>
</dbReference>
<dbReference type="GO" id="GO:0000973">
    <property type="term" value="P:post-transcriptional tethering of RNA polymerase II gene DNA at nuclear periphery"/>
    <property type="evidence" value="ECO:0007669"/>
    <property type="project" value="TreeGrafter"/>
</dbReference>
<dbReference type="GO" id="GO:0016973">
    <property type="term" value="P:poly(A)+ mRNA export from nucleus"/>
    <property type="evidence" value="ECO:0007669"/>
    <property type="project" value="TreeGrafter"/>
</dbReference>
<keyword evidence="4" id="KW-1185">Reference proteome</keyword>
<dbReference type="InterPro" id="IPR000717">
    <property type="entry name" value="PCI_dom"/>
</dbReference>
<dbReference type="Pfam" id="PF01399">
    <property type="entry name" value="PCI"/>
    <property type="match status" value="1"/>
</dbReference>
<feature type="domain" description="PCI" evidence="2">
    <location>
        <begin position="210"/>
        <end position="393"/>
    </location>
</feature>
<reference evidence="3 4" key="1">
    <citation type="journal article" date="2015" name="Fungal Genet. Biol.">
        <title>Evolution of novel wood decay mechanisms in Agaricales revealed by the genome sequences of Fistulina hepatica and Cylindrobasidium torrendii.</title>
        <authorList>
            <person name="Floudas D."/>
            <person name="Held B.W."/>
            <person name="Riley R."/>
            <person name="Nagy L.G."/>
            <person name="Koehler G."/>
            <person name="Ransdell A.S."/>
            <person name="Younus H."/>
            <person name="Chow J."/>
            <person name="Chiniquy J."/>
            <person name="Lipzen A."/>
            <person name="Tritt A."/>
            <person name="Sun H."/>
            <person name="Haridas S."/>
            <person name="LaButti K."/>
            <person name="Ohm R.A."/>
            <person name="Kues U."/>
            <person name="Blanchette R.A."/>
            <person name="Grigoriev I.V."/>
            <person name="Minto R.E."/>
            <person name="Hibbett D.S."/>
        </authorList>
    </citation>
    <scope>NUCLEOTIDE SEQUENCE [LARGE SCALE GENOMIC DNA]</scope>
    <source>
        <strain evidence="3 4">FP15055 ss-10</strain>
    </source>
</reference>
<evidence type="ECO:0000256" key="1">
    <source>
        <dbReference type="ARBA" id="ARBA00025771"/>
    </source>
</evidence>
<sequence length="408" mass="47382">MSGTDIHSFMANIQNAVDAQDGMQLAYQLNPMMPHAKELVRLYKKETKDSLNRFKTLISQPWGQIGVQYIMVCTHIKNKQHADAFVEHTALITLFYKYFEESTGWTLETLYSLLRNLRDLALDSDLEVGKTQTADKMEAAARTIQKAYTMCLTDKSPDQSRKWGVYYLIGLILKCYFKIGRIALAKNILAPLNVHKLPWELSQYPKSHQITYHYYLGMLSFLNEDYAKSEQEFSQAFYDCPEESHRHVNRILTYLVPLRILKGHLPSEELMMRYPFVANLFGTFVEAIRTGDLQKFDDAVEIQEKQLLQLNLYITIEKAREACMRSYLRKVWIWAGKESRLPIATFHGALRLRNPNMDFAETECILANLIFKGYIRGYMSHAMKMIVLANTNAFPRLADRPEPFKELL</sequence>
<dbReference type="PANTHER" id="PTHR12732:SF0">
    <property type="entry name" value="PCI DOMAIN-CONTAINING PROTEIN 2"/>
    <property type="match status" value="1"/>
</dbReference>
<dbReference type="GO" id="GO:0006368">
    <property type="term" value="P:transcription elongation by RNA polymerase II"/>
    <property type="evidence" value="ECO:0007669"/>
    <property type="project" value="TreeGrafter"/>
</dbReference>